<evidence type="ECO:0000256" key="1">
    <source>
        <dbReference type="ARBA" id="ARBA00009493"/>
    </source>
</evidence>
<accession>A0A6J5LY09</accession>
<dbReference type="SUPFAM" id="SSF56672">
    <property type="entry name" value="DNA/RNA polymerases"/>
    <property type="match status" value="1"/>
</dbReference>
<dbReference type="PANTHER" id="PTHR10102">
    <property type="entry name" value="DNA-DIRECTED RNA POLYMERASE, MITOCHONDRIAL"/>
    <property type="match status" value="1"/>
</dbReference>
<keyword evidence="5" id="KW-0548">Nucleotidyltransferase</keyword>
<dbReference type="Pfam" id="PF00940">
    <property type="entry name" value="RNA_pol"/>
    <property type="match status" value="1"/>
</dbReference>
<comment type="catalytic activity">
    <reaction evidence="8">
        <text>RNA(n) + a ribonucleoside 5'-triphosphate = RNA(n+1) + diphosphate</text>
        <dbReference type="Rhea" id="RHEA:21248"/>
        <dbReference type="Rhea" id="RHEA-COMP:14527"/>
        <dbReference type="Rhea" id="RHEA-COMP:17342"/>
        <dbReference type="ChEBI" id="CHEBI:33019"/>
        <dbReference type="ChEBI" id="CHEBI:61557"/>
        <dbReference type="ChEBI" id="CHEBI:140395"/>
        <dbReference type="EC" id="2.7.7.6"/>
    </reaction>
</comment>
<name>A0A6J5LY09_9CAUD</name>
<dbReference type="InterPro" id="IPR037159">
    <property type="entry name" value="RNA_POL_N_sf"/>
</dbReference>
<evidence type="ECO:0000259" key="9">
    <source>
        <dbReference type="SMART" id="SM01311"/>
    </source>
</evidence>
<dbReference type="InterPro" id="IPR046950">
    <property type="entry name" value="DNA-dir_Rpol_C_phage-type"/>
</dbReference>
<dbReference type="Gene3D" id="1.10.1320.10">
    <property type="entry name" value="DNA-directed RNA polymerase, N-terminal domain"/>
    <property type="match status" value="1"/>
</dbReference>
<evidence type="ECO:0000256" key="5">
    <source>
        <dbReference type="ARBA" id="ARBA00022695"/>
    </source>
</evidence>
<dbReference type="PANTHER" id="PTHR10102:SF0">
    <property type="entry name" value="DNA-DIRECTED RNA POLYMERASE, MITOCHONDRIAL"/>
    <property type="match status" value="1"/>
</dbReference>
<dbReference type="InterPro" id="IPR043502">
    <property type="entry name" value="DNA/RNA_pol_sf"/>
</dbReference>
<dbReference type="InterPro" id="IPR024075">
    <property type="entry name" value="DNA-dir_RNA_pol_helix_hairp_sf"/>
</dbReference>
<dbReference type="GO" id="GO:0003899">
    <property type="term" value="F:DNA-directed RNA polymerase activity"/>
    <property type="evidence" value="ECO:0007669"/>
    <property type="project" value="UniProtKB-EC"/>
</dbReference>
<evidence type="ECO:0000256" key="3">
    <source>
        <dbReference type="ARBA" id="ARBA00022478"/>
    </source>
</evidence>
<reference evidence="10" key="1">
    <citation type="submission" date="2020-04" db="EMBL/GenBank/DDBJ databases">
        <authorList>
            <person name="Chiriac C."/>
            <person name="Salcher M."/>
            <person name="Ghai R."/>
            <person name="Kavagutti S V."/>
        </authorList>
    </citation>
    <scope>NUCLEOTIDE SEQUENCE</scope>
</reference>
<organism evidence="10">
    <name type="scientific">uncultured Caudovirales phage</name>
    <dbReference type="NCBI Taxonomy" id="2100421"/>
    <lineage>
        <taxon>Viruses</taxon>
        <taxon>Duplodnaviria</taxon>
        <taxon>Heunggongvirae</taxon>
        <taxon>Uroviricota</taxon>
        <taxon>Caudoviricetes</taxon>
        <taxon>Peduoviridae</taxon>
        <taxon>Maltschvirus</taxon>
        <taxon>Maltschvirus maltsch</taxon>
    </lineage>
</organism>
<dbReference type="Gene3D" id="1.10.287.260">
    <property type="match status" value="1"/>
</dbReference>
<dbReference type="InterPro" id="IPR029262">
    <property type="entry name" value="RPOL_N"/>
</dbReference>
<evidence type="ECO:0000256" key="6">
    <source>
        <dbReference type="ARBA" id="ARBA00023163"/>
    </source>
</evidence>
<dbReference type="PROSITE" id="PS00489">
    <property type="entry name" value="RNA_POL_PHAGE_2"/>
    <property type="match status" value="1"/>
</dbReference>
<keyword evidence="3 10" id="KW-0240">DNA-directed RNA polymerase</keyword>
<protein>
    <recommendedName>
        <fullName evidence="2">DNA-directed RNA polymerase</fullName>
        <ecNumber evidence="2">2.7.7.6</ecNumber>
    </recommendedName>
</protein>
<dbReference type="GO" id="GO:0003677">
    <property type="term" value="F:DNA binding"/>
    <property type="evidence" value="ECO:0007669"/>
    <property type="project" value="InterPro"/>
</dbReference>
<dbReference type="SMART" id="SM01311">
    <property type="entry name" value="RPOL_N"/>
    <property type="match status" value="1"/>
</dbReference>
<sequence length="859" mass="96142">MTNTTNDQLRLEETASTEGYDKFIKHQERLAANEGDHATIEGRKLVAGALPLVAQEIRNYLSAADTGKVGKRPMAVTVLGSFEPEKLAFAALSAVYEGVVRDRDITNICINIGKVVESEMWAKIIEDDQGAKKAASLQKKASQQGSAKNRIKAFKKLAKDNIEDLDYWPTDKLIKIGEPLLNGVLTAIPDIFVMQLLSNVDNKNIRMERKIILTDEGLKMLSAMKDASAWLRPAHKPMVVLPRRWEAYDTGCYYSSNVRRHVHLVRTFNKDHRRLIKSAVEEGQMQYALEAINTIQETPWAINTRVLEVVQWAYENDISIEGLPRNSAIPMPPKFEAEVWDALDEKAKKGHRIHLSSIHEQNRSIVGDKAVFSCDMNTAEELAKYDRFYLPQNMDFRGRVYPIPHFNNQRSDHIKALFHFADALPLGPDGAWWLAIHLANCGDFDKMSKAPFEDRISWVEANEDNILEVAADPMGTVYWWGEADSPFCFLAACFEYAEWVESGRSQEYPSRVPVALDGSNSGLQHYSASMRAEDEASFVSLLPCAKPADLYQIIADVVNAEVAQDINHEDELVRRLAKVAIDNGVNRSLVKRNVMTYAYSSAQFGFRNQIIEDTVRPQDLQVLLGKKDSNPYAIEIDGKSDGGFKVANYLSGKIYRAVTRTVSKAEEGMTFFKQVAGVLAHEAQPLVWTNPLGMPIMHKYAVWDVKRVELFLFNKELGVSEGKARAGASGLERVRANITTKPTSLIDKHKARSAVAPNVIHSMDGAHLLLTVLAAKEEGFSHFALIHDSFGTHAGRTSRFFQIIREAFVGMYESYDPFEEILESAKAVLSDKGIEKLPSLPAKGSLDLNDILDAEYAFA</sequence>
<keyword evidence="7" id="KW-1195">Viral transcription</keyword>
<keyword evidence="4" id="KW-0808">Transferase</keyword>
<dbReference type="Gene3D" id="1.10.150.20">
    <property type="entry name" value="5' to 3' exonuclease, C-terminal subdomain"/>
    <property type="match status" value="1"/>
</dbReference>
<evidence type="ECO:0000256" key="7">
    <source>
        <dbReference type="ARBA" id="ARBA00023314"/>
    </source>
</evidence>
<comment type="similarity">
    <text evidence="1">Belongs to the phage and mitochondrial RNA polymerase family.</text>
</comment>
<keyword evidence="6" id="KW-0804">Transcription</keyword>
<dbReference type="GO" id="GO:0006351">
    <property type="term" value="P:DNA-templated transcription"/>
    <property type="evidence" value="ECO:0007669"/>
    <property type="project" value="InterPro"/>
</dbReference>
<dbReference type="EC" id="2.7.7.6" evidence="2"/>
<proteinExistence type="inferred from homology"/>
<evidence type="ECO:0000256" key="8">
    <source>
        <dbReference type="ARBA" id="ARBA00048552"/>
    </source>
</evidence>
<feature type="domain" description="DNA-directed RNA polymerase N-terminal" evidence="9">
    <location>
        <begin position="6"/>
        <end position="297"/>
    </location>
</feature>
<dbReference type="InterPro" id="IPR002092">
    <property type="entry name" value="DNA-dir_Rpol_phage-type"/>
</dbReference>
<dbReference type="GO" id="GO:0000428">
    <property type="term" value="C:DNA-directed RNA polymerase complex"/>
    <property type="evidence" value="ECO:0007669"/>
    <property type="project" value="UniProtKB-KW"/>
</dbReference>
<dbReference type="EMBL" id="LR796349">
    <property type="protein sequence ID" value="CAB4138742.1"/>
    <property type="molecule type" value="Genomic_DNA"/>
</dbReference>
<dbReference type="Gene3D" id="1.10.287.280">
    <property type="match status" value="1"/>
</dbReference>
<evidence type="ECO:0000313" key="10">
    <source>
        <dbReference type="EMBL" id="CAB4138742.1"/>
    </source>
</evidence>
<evidence type="ECO:0000256" key="2">
    <source>
        <dbReference type="ARBA" id="ARBA00012418"/>
    </source>
</evidence>
<dbReference type="GO" id="GO:0019083">
    <property type="term" value="P:viral transcription"/>
    <property type="evidence" value="ECO:0007669"/>
    <property type="project" value="UniProtKB-KW"/>
</dbReference>
<evidence type="ECO:0000256" key="4">
    <source>
        <dbReference type="ARBA" id="ARBA00022679"/>
    </source>
</evidence>
<gene>
    <name evidence="10" type="ORF">UFOVP344_14</name>
</gene>
<dbReference type="Pfam" id="PF14700">
    <property type="entry name" value="RPOL_N"/>
    <property type="match status" value="1"/>
</dbReference>